<protein>
    <recommendedName>
        <fullName evidence="4">Transmembrane protein</fullName>
    </recommendedName>
</protein>
<name>A0A0E3UNM9_9GAMM</name>
<evidence type="ECO:0008006" key="4">
    <source>
        <dbReference type="Google" id="ProtNLM"/>
    </source>
</evidence>
<organism evidence="2 3">
    <name type="scientific">Pseudoxanthomonas suwonensis</name>
    <dbReference type="NCBI Taxonomy" id="314722"/>
    <lineage>
        <taxon>Bacteria</taxon>
        <taxon>Pseudomonadati</taxon>
        <taxon>Pseudomonadota</taxon>
        <taxon>Gammaproteobacteria</taxon>
        <taxon>Lysobacterales</taxon>
        <taxon>Lysobacteraceae</taxon>
        <taxon>Pseudoxanthomonas</taxon>
    </lineage>
</organism>
<dbReference type="Proteomes" id="UP000033067">
    <property type="component" value="Chromosome"/>
</dbReference>
<evidence type="ECO:0000256" key="1">
    <source>
        <dbReference type="SAM" id="Phobius"/>
    </source>
</evidence>
<sequence length="188" mass="20578">MPAESVLFPAVAESIHDGVGMSREDVVAVAVRLFSVFLVLGVLRQLPGTIALFAVDVDRGLVALSLLLLLLGALVAVLLWFFPLSVARKLLPVMREPRSEQAMDAQVALMVGLTLIGVWVLAYALVDVAYWLTLFVRTRHPGAVYFEWSHEQVANVVATGVEVAVAIWLIFGASGIRRLIQRYRRGEG</sequence>
<accession>A0A0E3UNM9</accession>
<feature type="transmembrane region" description="Helical" evidence="1">
    <location>
        <begin position="107"/>
        <end position="133"/>
    </location>
</feature>
<dbReference type="RefSeq" id="WP_052632083.1">
    <property type="nucleotide sequence ID" value="NZ_CP011144.1"/>
</dbReference>
<keyword evidence="1" id="KW-1133">Transmembrane helix</keyword>
<dbReference type="EMBL" id="CP011144">
    <property type="protein sequence ID" value="AKC87085.1"/>
    <property type="molecule type" value="Genomic_DNA"/>
</dbReference>
<gene>
    <name evidence="2" type="ORF">WQ53_10340</name>
</gene>
<feature type="transmembrane region" description="Helical" evidence="1">
    <location>
        <begin position="153"/>
        <end position="176"/>
    </location>
</feature>
<keyword evidence="1" id="KW-0812">Transmembrane</keyword>
<reference evidence="2 3" key="1">
    <citation type="journal article" date="2015" name="Genome Announc.">
        <title>Complete Genome Sequence of Pseudoxanthomonas suwonensis Strain J1, a Cellulose-Degrading Bacterium Isolated from Leaf- and Wood-Enriched Soil.</title>
        <authorList>
            <person name="Hou L."/>
            <person name="Jiang J."/>
            <person name="Xu Z."/>
            <person name="Zhou Y."/>
            <person name="Leung F.C."/>
        </authorList>
    </citation>
    <scope>NUCLEOTIDE SEQUENCE [LARGE SCALE GENOMIC DNA]</scope>
    <source>
        <strain evidence="2 3">J1</strain>
    </source>
</reference>
<dbReference type="PATRIC" id="fig|314722.6.peg.2224"/>
<dbReference type="KEGG" id="psuw:WQ53_10340"/>
<keyword evidence="1" id="KW-0472">Membrane</keyword>
<evidence type="ECO:0000313" key="2">
    <source>
        <dbReference type="EMBL" id="AKC87085.1"/>
    </source>
</evidence>
<keyword evidence="3" id="KW-1185">Reference proteome</keyword>
<evidence type="ECO:0000313" key="3">
    <source>
        <dbReference type="Proteomes" id="UP000033067"/>
    </source>
</evidence>
<dbReference type="OrthoDB" id="5986216at2"/>
<feature type="transmembrane region" description="Helical" evidence="1">
    <location>
        <begin position="63"/>
        <end position="86"/>
    </location>
</feature>
<proteinExistence type="predicted"/>
<dbReference type="AlphaFoldDB" id="A0A0E3UNM9"/>